<keyword evidence="1" id="KW-0812">Transmembrane</keyword>
<reference evidence="2 3" key="1">
    <citation type="journal article" date="2001" name="FEMS Microbiol. Lett.">
        <title>Oceanobacillus iheyensis gen. nov., sp. nov., a deep-sea extremely halotolerant and alkaliphilic species isolated from a depth of 1050 m on the Iheya Ridge.</title>
        <authorList>
            <person name="Lu J."/>
            <person name="Nogi Y."/>
            <person name="Takami H."/>
        </authorList>
    </citation>
    <scope>NUCLEOTIDE SEQUENCE [LARGE SCALE GENOMIC DNA]</scope>
    <source>
        <strain evidence="3">DSM 14371 / CIP 107618 / JCM 11309 / KCTC 3954 / HTE831</strain>
    </source>
</reference>
<name>Q8EU71_OCEIH</name>
<dbReference type="AlphaFoldDB" id="Q8EU71"/>
<evidence type="ECO:0000313" key="3">
    <source>
        <dbReference type="Proteomes" id="UP000000822"/>
    </source>
</evidence>
<dbReference type="EMBL" id="BA000028">
    <property type="protein sequence ID" value="BAC11974.1"/>
    <property type="molecule type" value="Genomic_DNA"/>
</dbReference>
<organism evidence="2 3">
    <name type="scientific">Oceanobacillus iheyensis (strain DSM 14371 / CIP 107618 / JCM 11309 / KCTC 3954 / HTE831)</name>
    <dbReference type="NCBI Taxonomy" id="221109"/>
    <lineage>
        <taxon>Bacteria</taxon>
        <taxon>Bacillati</taxon>
        <taxon>Bacillota</taxon>
        <taxon>Bacilli</taxon>
        <taxon>Bacillales</taxon>
        <taxon>Bacillaceae</taxon>
        <taxon>Oceanobacillus</taxon>
    </lineage>
</organism>
<dbReference type="RefSeq" id="WP_011064420.1">
    <property type="nucleotide sequence ID" value="NC_004193.1"/>
</dbReference>
<reference evidence="2 3" key="2">
    <citation type="journal article" date="2002" name="Nucleic Acids Res.">
        <title>Genome sequence of Oceanobacillus iheyensis isolated from the Iheya Ridge and its unexpected adaptive capabilities to extreme environments.</title>
        <authorList>
            <person name="Takami H."/>
            <person name="Takaki Y."/>
            <person name="Uchiyama I."/>
        </authorList>
    </citation>
    <scope>NUCLEOTIDE SEQUENCE [LARGE SCALE GENOMIC DNA]</scope>
    <source>
        <strain evidence="3">DSM 14371 / CIP 107618 / JCM 11309 / KCTC 3954 / HTE831</strain>
    </source>
</reference>
<keyword evidence="3" id="KW-1185">Reference proteome</keyword>
<keyword evidence="1" id="KW-1133">Transmembrane helix</keyword>
<dbReference type="HOGENOM" id="CLU_1729514_0_0_9"/>
<dbReference type="Proteomes" id="UP000000822">
    <property type="component" value="Chromosome"/>
</dbReference>
<keyword evidence="1" id="KW-0472">Membrane</keyword>
<accession>Q8EU71</accession>
<feature type="transmembrane region" description="Helical" evidence="1">
    <location>
        <begin position="6"/>
        <end position="26"/>
    </location>
</feature>
<protein>
    <submittedName>
        <fullName evidence="2">Hypothetical conserved protein</fullName>
    </submittedName>
</protein>
<gene>
    <name evidence="2" type="ordered locus">OB0018</name>
</gene>
<evidence type="ECO:0000313" key="2">
    <source>
        <dbReference type="EMBL" id="BAC11974.1"/>
    </source>
</evidence>
<proteinExistence type="predicted"/>
<sequence>MKKKNIFIVVIIVILIGISAFIWYSLSSKTNFKALLDNDLNDVDEITHIVIDKNDIDKNESFWATIEQEELLSLVVSKMEEIELKEKITNKELYLDNTMTIHTIYATYFYDYNSNSIIADGKQYEVLEGNFESFINDLVIEWETPEEFMED</sequence>
<dbReference type="KEGG" id="oih:OB0018"/>
<evidence type="ECO:0000256" key="1">
    <source>
        <dbReference type="SAM" id="Phobius"/>
    </source>
</evidence>